<accession>A0A1I7YSU5</accession>
<dbReference type="WBParaSite" id="L893_g19363.t1">
    <property type="protein sequence ID" value="L893_g19363.t1"/>
    <property type="gene ID" value="L893_g19363"/>
</dbReference>
<feature type="chain" id="PRO_5009312564" evidence="1">
    <location>
        <begin position="22"/>
        <end position="182"/>
    </location>
</feature>
<reference evidence="4" key="1">
    <citation type="submission" date="2016-11" db="UniProtKB">
        <authorList>
            <consortium name="WormBaseParasite"/>
        </authorList>
    </citation>
    <scope>IDENTIFICATION</scope>
</reference>
<keyword evidence="3" id="KW-1185">Reference proteome</keyword>
<dbReference type="Pfam" id="PF13383">
    <property type="entry name" value="Methyltransf_22"/>
    <property type="match status" value="1"/>
</dbReference>
<sequence length="182" mass="20793">MSGLARTAFVVFLVLCSVVLFLNVFSKEGNMPRYSFTELIRVEQNELEDQKEETVSPELVEIYKRQISGRKALLASLNQNTKQYYDLYNVLAPEVFCPGLVRIGRLSDGGKWLCNPQKIPYPCVVYSLGVNNEFSFDSELYAMTKAIDKVGHKACHVRIVMQPDLAYRHGLLDLVILKLERR</sequence>
<evidence type="ECO:0000313" key="3">
    <source>
        <dbReference type="Proteomes" id="UP000095287"/>
    </source>
</evidence>
<proteinExistence type="predicted"/>
<dbReference type="AlphaFoldDB" id="A0A1I7YSU5"/>
<protein>
    <submittedName>
        <fullName evidence="4">Methyltranfer_dom domain-containing protein</fullName>
    </submittedName>
</protein>
<evidence type="ECO:0000256" key="1">
    <source>
        <dbReference type="SAM" id="SignalP"/>
    </source>
</evidence>
<dbReference type="PANTHER" id="PTHR32026:SF27">
    <property type="entry name" value="METHYLTRANSFERASE FKBM DOMAIN-CONTAINING PROTEIN-RELATED"/>
    <property type="match status" value="1"/>
</dbReference>
<name>A0A1I7YSU5_9BILA</name>
<feature type="signal peptide" evidence="1">
    <location>
        <begin position="1"/>
        <end position="21"/>
    </location>
</feature>
<dbReference type="PANTHER" id="PTHR32026">
    <property type="entry name" value="METHYLTRANSFERASE-LIKE PROTEIN 24"/>
    <property type="match status" value="1"/>
</dbReference>
<evidence type="ECO:0000313" key="4">
    <source>
        <dbReference type="WBParaSite" id="L893_g19363.t1"/>
    </source>
</evidence>
<dbReference type="Proteomes" id="UP000095287">
    <property type="component" value="Unplaced"/>
</dbReference>
<dbReference type="InterPro" id="IPR025714">
    <property type="entry name" value="Methyltranfer_dom"/>
</dbReference>
<keyword evidence="1" id="KW-0732">Signal</keyword>
<dbReference type="InterPro" id="IPR026913">
    <property type="entry name" value="METTL24"/>
</dbReference>
<organism evidence="3 4">
    <name type="scientific">Steinernema glaseri</name>
    <dbReference type="NCBI Taxonomy" id="37863"/>
    <lineage>
        <taxon>Eukaryota</taxon>
        <taxon>Metazoa</taxon>
        <taxon>Ecdysozoa</taxon>
        <taxon>Nematoda</taxon>
        <taxon>Chromadorea</taxon>
        <taxon>Rhabditida</taxon>
        <taxon>Tylenchina</taxon>
        <taxon>Panagrolaimomorpha</taxon>
        <taxon>Strongyloidoidea</taxon>
        <taxon>Steinernematidae</taxon>
        <taxon>Steinernema</taxon>
    </lineage>
</organism>
<evidence type="ECO:0000259" key="2">
    <source>
        <dbReference type="Pfam" id="PF13383"/>
    </source>
</evidence>
<feature type="domain" description="Methyltransferase" evidence="2">
    <location>
        <begin position="78"/>
        <end position="159"/>
    </location>
</feature>